<evidence type="ECO:0000256" key="1">
    <source>
        <dbReference type="SAM" id="SignalP"/>
    </source>
</evidence>
<dbReference type="InterPro" id="IPR015168">
    <property type="entry name" value="SsuA/THI5"/>
</dbReference>
<feature type="domain" description="SsuA/THI5-like" evidence="2">
    <location>
        <begin position="65"/>
        <end position="277"/>
    </location>
</feature>
<evidence type="ECO:0000259" key="2">
    <source>
        <dbReference type="Pfam" id="PF09084"/>
    </source>
</evidence>
<proteinExistence type="predicted"/>
<feature type="signal peptide" evidence="1">
    <location>
        <begin position="1"/>
        <end position="18"/>
    </location>
</feature>
<name>A0ABW5SSU0_9BACL</name>
<keyword evidence="4" id="KW-1185">Reference proteome</keyword>
<protein>
    <submittedName>
        <fullName evidence="3">ABC transporter substrate-binding protein</fullName>
    </submittedName>
</protein>
<accession>A0ABW5SSU0</accession>
<dbReference type="PANTHER" id="PTHR31528:SF3">
    <property type="entry name" value="THIAMINE BIOSYNTHESIS PROTEIN HI_0357-RELATED"/>
    <property type="match status" value="1"/>
</dbReference>
<dbReference type="RefSeq" id="WP_090725472.1">
    <property type="nucleotide sequence ID" value="NZ_JBHUMJ010000004.1"/>
</dbReference>
<dbReference type="PANTHER" id="PTHR31528">
    <property type="entry name" value="4-AMINO-5-HYDROXYMETHYL-2-METHYLPYRIMIDINE PHOSPHATE SYNTHASE THI11-RELATED"/>
    <property type="match status" value="1"/>
</dbReference>
<evidence type="ECO:0000313" key="4">
    <source>
        <dbReference type="Proteomes" id="UP001597540"/>
    </source>
</evidence>
<evidence type="ECO:0000313" key="3">
    <source>
        <dbReference type="EMBL" id="MFD2702379.1"/>
    </source>
</evidence>
<dbReference type="PROSITE" id="PS51257">
    <property type="entry name" value="PROKAR_LIPOPROTEIN"/>
    <property type="match status" value="1"/>
</dbReference>
<dbReference type="Pfam" id="PF09084">
    <property type="entry name" value="NMT1"/>
    <property type="match status" value="1"/>
</dbReference>
<comment type="caution">
    <text evidence="3">The sequence shown here is derived from an EMBL/GenBank/DDBJ whole genome shotgun (WGS) entry which is preliminary data.</text>
</comment>
<dbReference type="SUPFAM" id="SSF53850">
    <property type="entry name" value="Periplasmic binding protein-like II"/>
    <property type="match status" value="1"/>
</dbReference>
<gene>
    <name evidence="3" type="ORF">ACFSVM_18100</name>
</gene>
<keyword evidence="1" id="KW-0732">Signal</keyword>
<dbReference type="EMBL" id="JBHUMJ010000004">
    <property type="protein sequence ID" value="MFD2702379.1"/>
    <property type="molecule type" value="Genomic_DNA"/>
</dbReference>
<dbReference type="Proteomes" id="UP001597540">
    <property type="component" value="Unassembled WGS sequence"/>
</dbReference>
<sequence length="360" mass="39794">MKKIWIVMLVTVMLTALGCANQNQGVRETASTAANASSSTGLGTDLPPAEQSELTLRLNWKFKGEFAPFFVAKEKGIFEKYGLNVNVLEGSGSVSVLQVIAQNKEEIGVTSAVEPVQGIEKGMPVKMIASYMTRSPIILLSYPDNPVRSPKDLEGKSLASSSGSTFTSVYEKFLEYNGTDYKKVEHMMVETGARNTLFQNREADAIAVFSTNEYPLFEKNLGQELVPLYLADYGFDLSGLSLITNNKFAEENPNTLKRFLIAVDEAFAYSMEHPEEAAAISKRLFPDVVDEQITAEQIVRTGELAVRPDGKPYGYVNAEHLEQMTLLMQETGLIKNREKVDTYYTNQYLPDQSAEAGGED</sequence>
<organism evidence="3 4">
    <name type="scientific">Paenibacillus shunpengii</name>
    <dbReference type="NCBI Taxonomy" id="2054424"/>
    <lineage>
        <taxon>Bacteria</taxon>
        <taxon>Bacillati</taxon>
        <taxon>Bacillota</taxon>
        <taxon>Bacilli</taxon>
        <taxon>Bacillales</taxon>
        <taxon>Paenibacillaceae</taxon>
        <taxon>Paenibacillus</taxon>
    </lineage>
</organism>
<reference evidence="4" key="1">
    <citation type="journal article" date="2019" name="Int. J. Syst. Evol. Microbiol.">
        <title>The Global Catalogue of Microorganisms (GCM) 10K type strain sequencing project: providing services to taxonomists for standard genome sequencing and annotation.</title>
        <authorList>
            <consortium name="The Broad Institute Genomics Platform"/>
            <consortium name="The Broad Institute Genome Sequencing Center for Infectious Disease"/>
            <person name="Wu L."/>
            <person name="Ma J."/>
        </authorList>
    </citation>
    <scope>NUCLEOTIDE SEQUENCE [LARGE SCALE GENOMIC DNA]</scope>
    <source>
        <strain evidence="4">KCTC 33849</strain>
    </source>
</reference>
<dbReference type="InterPro" id="IPR027939">
    <property type="entry name" value="NMT1/THI5"/>
</dbReference>
<feature type="chain" id="PRO_5046834007" evidence="1">
    <location>
        <begin position="19"/>
        <end position="360"/>
    </location>
</feature>
<dbReference type="Gene3D" id="3.40.190.10">
    <property type="entry name" value="Periplasmic binding protein-like II"/>
    <property type="match status" value="2"/>
</dbReference>